<dbReference type="Pfam" id="PF14111">
    <property type="entry name" value="DUF4283"/>
    <property type="match status" value="1"/>
</dbReference>
<dbReference type="Proteomes" id="UP000237347">
    <property type="component" value="Unassembled WGS sequence"/>
</dbReference>
<keyword evidence="3" id="KW-1185">Reference proteome</keyword>
<dbReference type="EMBL" id="PKMF04000744">
    <property type="protein sequence ID" value="KAK7820278.1"/>
    <property type="molecule type" value="Genomic_DNA"/>
</dbReference>
<organism evidence="2 3">
    <name type="scientific">Quercus suber</name>
    <name type="common">Cork oak</name>
    <dbReference type="NCBI Taxonomy" id="58331"/>
    <lineage>
        <taxon>Eukaryota</taxon>
        <taxon>Viridiplantae</taxon>
        <taxon>Streptophyta</taxon>
        <taxon>Embryophyta</taxon>
        <taxon>Tracheophyta</taxon>
        <taxon>Spermatophyta</taxon>
        <taxon>Magnoliopsida</taxon>
        <taxon>eudicotyledons</taxon>
        <taxon>Gunneridae</taxon>
        <taxon>Pentapetalae</taxon>
        <taxon>rosids</taxon>
        <taxon>fabids</taxon>
        <taxon>Fagales</taxon>
        <taxon>Fagaceae</taxon>
        <taxon>Quercus</taxon>
    </lineage>
</organism>
<accession>A0AAW0J0H3</accession>
<evidence type="ECO:0000259" key="1">
    <source>
        <dbReference type="Pfam" id="PF14111"/>
    </source>
</evidence>
<comment type="caution">
    <text evidence="2">The sequence shown here is derived from an EMBL/GenBank/DDBJ whole genome shotgun (WGS) entry which is preliminary data.</text>
</comment>
<reference evidence="2 3" key="1">
    <citation type="journal article" date="2018" name="Sci. Data">
        <title>The draft genome sequence of cork oak.</title>
        <authorList>
            <person name="Ramos A.M."/>
            <person name="Usie A."/>
            <person name="Barbosa P."/>
            <person name="Barros P.M."/>
            <person name="Capote T."/>
            <person name="Chaves I."/>
            <person name="Simoes F."/>
            <person name="Abreu I."/>
            <person name="Carrasquinho I."/>
            <person name="Faro C."/>
            <person name="Guimaraes J.B."/>
            <person name="Mendonca D."/>
            <person name="Nobrega F."/>
            <person name="Rodrigues L."/>
            <person name="Saibo N.J.M."/>
            <person name="Varela M.C."/>
            <person name="Egas C."/>
            <person name="Matos J."/>
            <person name="Miguel C.M."/>
            <person name="Oliveira M.M."/>
            <person name="Ricardo C.P."/>
            <person name="Goncalves S."/>
        </authorList>
    </citation>
    <scope>NUCLEOTIDE SEQUENCE [LARGE SCALE GENOMIC DNA]</scope>
    <source>
        <strain evidence="3">cv. HL8</strain>
    </source>
</reference>
<name>A0AAW0J0H3_QUESU</name>
<evidence type="ECO:0000313" key="3">
    <source>
        <dbReference type="Proteomes" id="UP000237347"/>
    </source>
</evidence>
<dbReference type="AlphaFoldDB" id="A0AAW0J0H3"/>
<evidence type="ECO:0000313" key="2">
    <source>
        <dbReference type="EMBL" id="KAK7820278.1"/>
    </source>
</evidence>
<gene>
    <name evidence="2" type="ORF">CFP56_038986</name>
</gene>
<proteinExistence type="predicted"/>
<dbReference type="InterPro" id="IPR025558">
    <property type="entry name" value="DUF4283"/>
</dbReference>
<protein>
    <recommendedName>
        <fullName evidence="1">DUF4283 domain-containing protein</fullName>
    </recommendedName>
</protein>
<sequence>MEGWILAGKFLTKRRINFEAVVKALKPIWKTSENFEVQDASDNIVLFLFQNEEDMERVLWSSPWSFDKYLIAGPLGEVKKVDVGEKGFSMGKYLRV</sequence>
<feature type="domain" description="DUF4283" evidence="1">
    <location>
        <begin position="4"/>
        <end position="71"/>
    </location>
</feature>